<evidence type="ECO:0000313" key="2">
    <source>
        <dbReference type="EMBL" id="ESO90854.1"/>
    </source>
</evidence>
<dbReference type="PANTHER" id="PTHR31635:SF196">
    <property type="entry name" value="REVERSE TRANSCRIPTASE DOMAIN-CONTAINING PROTEIN-RELATED"/>
    <property type="match status" value="1"/>
</dbReference>
<dbReference type="RefSeq" id="XP_009058505.1">
    <property type="nucleotide sequence ID" value="XM_009060257.1"/>
</dbReference>
<dbReference type="EMBL" id="KB202325">
    <property type="protein sequence ID" value="ESO90854.1"/>
    <property type="molecule type" value="Genomic_DNA"/>
</dbReference>
<evidence type="ECO:0000259" key="1">
    <source>
        <dbReference type="PROSITE" id="PS50878"/>
    </source>
</evidence>
<reference evidence="2 3" key="1">
    <citation type="journal article" date="2013" name="Nature">
        <title>Insights into bilaterian evolution from three spiralian genomes.</title>
        <authorList>
            <person name="Simakov O."/>
            <person name="Marletaz F."/>
            <person name="Cho S.J."/>
            <person name="Edsinger-Gonzales E."/>
            <person name="Havlak P."/>
            <person name="Hellsten U."/>
            <person name="Kuo D.H."/>
            <person name="Larsson T."/>
            <person name="Lv J."/>
            <person name="Arendt D."/>
            <person name="Savage R."/>
            <person name="Osoegawa K."/>
            <person name="de Jong P."/>
            <person name="Grimwood J."/>
            <person name="Chapman J.A."/>
            <person name="Shapiro H."/>
            <person name="Aerts A."/>
            <person name="Otillar R.P."/>
            <person name="Terry A.Y."/>
            <person name="Boore J.L."/>
            <person name="Grigoriev I.V."/>
            <person name="Lindberg D.R."/>
            <person name="Seaver E.C."/>
            <person name="Weisblat D.A."/>
            <person name="Putnam N.H."/>
            <person name="Rokhsar D.S."/>
        </authorList>
    </citation>
    <scope>NUCLEOTIDE SEQUENCE [LARGE SCALE GENOMIC DNA]</scope>
</reference>
<dbReference type="AlphaFoldDB" id="V4BPT1"/>
<dbReference type="PANTHER" id="PTHR31635">
    <property type="entry name" value="REVERSE TRANSCRIPTASE DOMAIN-CONTAINING PROTEIN-RELATED"/>
    <property type="match status" value="1"/>
</dbReference>
<dbReference type="GeneID" id="20232121"/>
<feature type="non-terminal residue" evidence="2">
    <location>
        <position position="1"/>
    </location>
</feature>
<keyword evidence="3" id="KW-1185">Reference proteome</keyword>
<dbReference type="Pfam" id="PF00078">
    <property type="entry name" value="RVT_1"/>
    <property type="match status" value="1"/>
</dbReference>
<protein>
    <recommendedName>
        <fullName evidence="1">Reverse transcriptase domain-containing protein</fullName>
    </recommendedName>
</protein>
<dbReference type="PROSITE" id="PS50878">
    <property type="entry name" value="RT_POL"/>
    <property type="match status" value="1"/>
</dbReference>
<dbReference type="CTD" id="20232121"/>
<name>V4BPT1_LOTGI</name>
<gene>
    <name evidence="2" type="ORF">LOTGIDRAFT_122569</name>
</gene>
<dbReference type="HOGENOM" id="CLU_1665116_0_0_1"/>
<sequence length="159" mass="18571">KINDNENLLSQFADDIAIILDGKETSLRETLNILDLFYKMSGLKANLDKTKAVWIGSKKYSKEKLCKDLKLIWEQGNFKILGITFTTVLEDITDFNFREKINSAKTLMGMWTWRQLTIIGRIYVIKFLVLPKFIQLLLSLPNPNNHVFNEIESMFFKFI</sequence>
<accession>V4BPT1</accession>
<dbReference type="STRING" id="225164.V4BPT1"/>
<dbReference type="KEGG" id="lgi:LOTGIDRAFT_122569"/>
<dbReference type="OrthoDB" id="416119at2759"/>
<evidence type="ECO:0000313" key="3">
    <source>
        <dbReference type="Proteomes" id="UP000030746"/>
    </source>
</evidence>
<dbReference type="InterPro" id="IPR000477">
    <property type="entry name" value="RT_dom"/>
</dbReference>
<feature type="domain" description="Reverse transcriptase" evidence="1">
    <location>
        <begin position="1"/>
        <end position="85"/>
    </location>
</feature>
<dbReference type="Proteomes" id="UP000030746">
    <property type="component" value="Unassembled WGS sequence"/>
</dbReference>
<organism evidence="2 3">
    <name type="scientific">Lottia gigantea</name>
    <name type="common">Giant owl limpet</name>
    <dbReference type="NCBI Taxonomy" id="225164"/>
    <lineage>
        <taxon>Eukaryota</taxon>
        <taxon>Metazoa</taxon>
        <taxon>Spiralia</taxon>
        <taxon>Lophotrochozoa</taxon>
        <taxon>Mollusca</taxon>
        <taxon>Gastropoda</taxon>
        <taxon>Patellogastropoda</taxon>
        <taxon>Lottioidea</taxon>
        <taxon>Lottiidae</taxon>
        <taxon>Lottia</taxon>
    </lineage>
</organism>
<proteinExistence type="predicted"/>